<accession>A0A975A2E0</accession>
<organism evidence="2 3">
    <name type="scientific">Fulvivirga lutea</name>
    <dbReference type="NCBI Taxonomy" id="2810512"/>
    <lineage>
        <taxon>Bacteria</taxon>
        <taxon>Pseudomonadati</taxon>
        <taxon>Bacteroidota</taxon>
        <taxon>Cytophagia</taxon>
        <taxon>Cytophagales</taxon>
        <taxon>Fulvivirgaceae</taxon>
        <taxon>Fulvivirga</taxon>
    </lineage>
</organism>
<dbReference type="KEGG" id="fuv:JR347_06580"/>
<gene>
    <name evidence="2" type="ORF">JR347_06580</name>
</gene>
<evidence type="ECO:0008006" key="4">
    <source>
        <dbReference type="Google" id="ProtNLM"/>
    </source>
</evidence>
<dbReference type="Proteomes" id="UP000662783">
    <property type="component" value="Chromosome"/>
</dbReference>
<dbReference type="RefSeq" id="WP_205723255.1">
    <property type="nucleotide sequence ID" value="NZ_CP070608.1"/>
</dbReference>
<evidence type="ECO:0000256" key="1">
    <source>
        <dbReference type="SAM" id="SignalP"/>
    </source>
</evidence>
<protein>
    <recommendedName>
        <fullName evidence="4">Tetratricopeptide repeat protein</fullName>
    </recommendedName>
</protein>
<dbReference type="InterPro" id="IPR011990">
    <property type="entry name" value="TPR-like_helical_dom_sf"/>
</dbReference>
<name>A0A975A2E0_9BACT</name>
<dbReference type="EMBL" id="CP070608">
    <property type="protein sequence ID" value="QSE98741.1"/>
    <property type="molecule type" value="Genomic_DNA"/>
</dbReference>
<dbReference type="AlphaFoldDB" id="A0A975A2E0"/>
<feature type="signal peptide" evidence="1">
    <location>
        <begin position="1"/>
        <end position="24"/>
    </location>
</feature>
<dbReference type="SUPFAM" id="SSF48452">
    <property type="entry name" value="TPR-like"/>
    <property type="match status" value="1"/>
</dbReference>
<keyword evidence="3" id="KW-1185">Reference proteome</keyword>
<sequence>MKRSIFKHILLTTAFAASTGLASAQCNDWNWPEDKATAEEKNVLYTDALRNDNFKAAQKPHMWILKNAPNLNTAIYINGEKIYKGLMESTKDEAKQEVYFDSLMMMYDMRVRYCGEEKDVIIRKAYENYKQNARKVSELPKVLELFDRALELNGNNLDYYVVLPYMSAIVNNAKYVKNLSEAEILERYDKLSEVINHNIANGTRKDKWEDYKGKVDGMLVSVVNIDCDFVRTNLGPKFKENPSDLKLAKKIFGFMLNGKCTDDPLWLEAGKKIQEKEPEFGLAKNIALKLKGTNNAEAEKFFNQAIELTDDPSNKADMYIQLGTMRSGSAAREMYRKALAADPTKRDAYSAIGILYFQSFDDCAGKSDIVKDRAVFLAAYDMFEKAGNSKMMEQAKGQFPSKEEVFTYNYTTGDAITVGCWIGETTTIRTRD</sequence>
<proteinExistence type="predicted"/>
<dbReference type="Gene3D" id="1.25.40.10">
    <property type="entry name" value="Tetratricopeptide repeat domain"/>
    <property type="match status" value="1"/>
</dbReference>
<evidence type="ECO:0000313" key="3">
    <source>
        <dbReference type="Proteomes" id="UP000662783"/>
    </source>
</evidence>
<reference evidence="2" key="1">
    <citation type="submission" date="2021-02" db="EMBL/GenBank/DDBJ databases">
        <title>Fulvivirga sp. S481 isolated from sea water.</title>
        <authorList>
            <person name="Bae S.S."/>
            <person name="Baek K."/>
        </authorList>
    </citation>
    <scope>NUCLEOTIDE SEQUENCE</scope>
    <source>
        <strain evidence="2">S481</strain>
    </source>
</reference>
<keyword evidence="1" id="KW-0732">Signal</keyword>
<evidence type="ECO:0000313" key="2">
    <source>
        <dbReference type="EMBL" id="QSE98741.1"/>
    </source>
</evidence>
<feature type="chain" id="PRO_5037930178" description="Tetratricopeptide repeat protein" evidence="1">
    <location>
        <begin position="25"/>
        <end position="432"/>
    </location>
</feature>